<comment type="similarity">
    <text evidence="1">Belongs to the protein kinase superfamily. RIO-type Ser/Thr kinase family.</text>
</comment>
<dbReference type="SMART" id="SM00090">
    <property type="entry name" value="RIO"/>
    <property type="match status" value="1"/>
</dbReference>
<dbReference type="InterPro" id="IPR000687">
    <property type="entry name" value="RIO_kinase"/>
</dbReference>
<comment type="catalytic activity">
    <reaction evidence="11">
        <text>L-seryl-[protein] + ATP = O-phospho-L-seryl-[protein] + ADP + H(+)</text>
        <dbReference type="Rhea" id="RHEA:17989"/>
        <dbReference type="Rhea" id="RHEA-COMP:9863"/>
        <dbReference type="Rhea" id="RHEA-COMP:11604"/>
        <dbReference type="ChEBI" id="CHEBI:15378"/>
        <dbReference type="ChEBI" id="CHEBI:29999"/>
        <dbReference type="ChEBI" id="CHEBI:30616"/>
        <dbReference type="ChEBI" id="CHEBI:83421"/>
        <dbReference type="ChEBI" id="CHEBI:456216"/>
        <dbReference type="EC" id="2.7.11.1"/>
    </reaction>
</comment>
<dbReference type="PANTHER" id="PTHR45723">
    <property type="entry name" value="SERINE/THREONINE-PROTEIN KINASE RIO1"/>
    <property type="match status" value="1"/>
</dbReference>
<accession>A0ABV6REC4</accession>
<evidence type="ECO:0000256" key="4">
    <source>
        <dbReference type="ARBA" id="ARBA00022679"/>
    </source>
</evidence>
<name>A0ABV6REC4_9MICO</name>
<evidence type="ECO:0000256" key="8">
    <source>
        <dbReference type="ARBA" id="ARBA00022840"/>
    </source>
</evidence>
<keyword evidence="8" id="KW-0067">ATP-binding</keyword>
<dbReference type="InterPro" id="IPR051272">
    <property type="entry name" value="RIO-type_Ser/Thr_kinase"/>
</dbReference>
<evidence type="ECO:0000256" key="6">
    <source>
        <dbReference type="ARBA" id="ARBA00022741"/>
    </source>
</evidence>
<keyword evidence="7 13" id="KW-0418">Kinase</keyword>
<organism evidence="13 14">
    <name type="scientific">Brachybacterium hainanense</name>
    <dbReference type="NCBI Taxonomy" id="1541174"/>
    <lineage>
        <taxon>Bacteria</taxon>
        <taxon>Bacillati</taxon>
        <taxon>Actinomycetota</taxon>
        <taxon>Actinomycetes</taxon>
        <taxon>Micrococcales</taxon>
        <taxon>Dermabacteraceae</taxon>
        <taxon>Brachybacterium</taxon>
    </lineage>
</organism>
<dbReference type="EC" id="2.7.11.1" evidence="2"/>
<evidence type="ECO:0000256" key="3">
    <source>
        <dbReference type="ARBA" id="ARBA00022527"/>
    </source>
</evidence>
<keyword evidence="6" id="KW-0547">Nucleotide-binding</keyword>
<evidence type="ECO:0000256" key="10">
    <source>
        <dbReference type="ARBA" id="ARBA00047899"/>
    </source>
</evidence>
<dbReference type="Gene3D" id="3.30.200.20">
    <property type="entry name" value="Phosphorylase Kinase, domain 1"/>
    <property type="match status" value="1"/>
</dbReference>
<evidence type="ECO:0000313" key="14">
    <source>
        <dbReference type="Proteomes" id="UP001589793"/>
    </source>
</evidence>
<keyword evidence="3" id="KW-0723">Serine/threonine-protein kinase</keyword>
<sequence length="293" mass="32486">MTSSFDWDTFYALSLAADSVAELDQDQRWSTWPETAHTLDRGPQPFPDWVVQHEGAIDTELGMLKTGKEADAFLIERSLPAEDLTGAPGESVLMVAKRYRSSEHSSFHRSHAYTEGRRGRDSREARAIAKNTAFGKQVAADRWARAEFDILSRLWRAGLPVPYPVQIAGTELLMEFIGTEDGAASPRLQETKPDPQTATNWAEDLRSFVIDLAALGLAHGDLSPYNILIDTRDGQFDPVVIDVPQVVDLVANTNGTAFLRRDCENVCAWLRARGADPALADPEEWFRSAQEAA</sequence>
<evidence type="ECO:0000256" key="9">
    <source>
        <dbReference type="ARBA" id="ARBA00022842"/>
    </source>
</evidence>
<evidence type="ECO:0000256" key="2">
    <source>
        <dbReference type="ARBA" id="ARBA00012513"/>
    </source>
</evidence>
<gene>
    <name evidence="13" type="ORF">ACFFF6_15430</name>
</gene>
<evidence type="ECO:0000256" key="5">
    <source>
        <dbReference type="ARBA" id="ARBA00022723"/>
    </source>
</evidence>
<dbReference type="SUPFAM" id="SSF56112">
    <property type="entry name" value="Protein kinase-like (PK-like)"/>
    <property type="match status" value="1"/>
</dbReference>
<evidence type="ECO:0000256" key="11">
    <source>
        <dbReference type="ARBA" id="ARBA00048679"/>
    </source>
</evidence>
<dbReference type="RefSeq" id="WP_376982323.1">
    <property type="nucleotide sequence ID" value="NZ_JBHLSV010000022.1"/>
</dbReference>
<dbReference type="InterPro" id="IPR018934">
    <property type="entry name" value="RIO_dom"/>
</dbReference>
<reference evidence="13 14" key="1">
    <citation type="submission" date="2024-09" db="EMBL/GenBank/DDBJ databases">
        <authorList>
            <person name="Sun Q."/>
            <person name="Mori K."/>
        </authorList>
    </citation>
    <scope>NUCLEOTIDE SEQUENCE [LARGE SCALE GENOMIC DNA]</scope>
    <source>
        <strain evidence="13 14">CICC 10874</strain>
    </source>
</reference>
<keyword evidence="9" id="KW-0460">Magnesium</keyword>
<feature type="domain" description="RIO kinase" evidence="12">
    <location>
        <begin position="19"/>
        <end position="291"/>
    </location>
</feature>
<protein>
    <recommendedName>
        <fullName evidence="2">non-specific serine/threonine protein kinase</fullName>
        <ecNumber evidence="2">2.7.11.1</ecNumber>
    </recommendedName>
</protein>
<keyword evidence="5" id="KW-0479">Metal-binding</keyword>
<dbReference type="Gene3D" id="1.10.510.10">
    <property type="entry name" value="Transferase(Phosphotransferase) domain 1"/>
    <property type="match status" value="1"/>
</dbReference>
<comment type="catalytic activity">
    <reaction evidence="10">
        <text>L-threonyl-[protein] + ATP = O-phospho-L-threonyl-[protein] + ADP + H(+)</text>
        <dbReference type="Rhea" id="RHEA:46608"/>
        <dbReference type="Rhea" id="RHEA-COMP:11060"/>
        <dbReference type="Rhea" id="RHEA-COMP:11605"/>
        <dbReference type="ChEBI" id="CHEBI:15378"/>
        <dbReference type="ChEBI" id="CHEBI:30013"/>
        <dbReference type="ChEBI" id="CHEBI:30616"/>
        <dbReference type="ChEBI" id="CHEBI:61977"/>
        <dbReference type="ChEBI" id="CHEBI:456216"/>
        <dbReference type="EC" id="2.7.11.1"/>
    </reaction>
</comment>
<evidence type="ECO:0000256" key="7">
    <source>
        <dbReference type="ARBA" id="ARBA00022777"/>
    </source>
</evidence>
<evidence type="ECO:0000259" key="12">
    <source>
        <dbReference type="SMART" id="SM00090"/>
    </source>
</evidence>
<keyword evidence="4" id="KW-0808">Transferase</keyword>
<proteinExistence type="inferred from homology"/>
<dbReference type="GO" id="GO:0016301">
    <property type="term" value="F:kinase activity"/>
    <property type="evidence" value="ECO:0007669"/>
    <property type="project" value="UniProtKB-KW"/>
</dbReference>
<dbReference type="Pfam" id="PF01163">
    <property type="entry name" value="RIO1"/>
    <property type="match status" value="1"/>
</dbReference>
<comment type="caution">
    <text evidence="13">The sequence shown here is derived from an EMBL/GenBank/DDBJ whole genome shotgun (WGS) entry which is preliminary data.</text>
</comment>
<dbReference type="EMBL" id="JBHLSV010000022">
    <property type="protein sequence ID" value="MFC0675356.1"/>
    <property type="molecule type" value="Genomic_DNA"/>
</dbReference>
<keyword evidence="14" id="KW-1185">Reference proteome</keyword>
<dbReference type="InterPro" id="IPR011009">
    <property type="entry name" value="Kinase-like_dom_sf"/>
</dbReference>
<dbReference type="Proteomes" id="UP001589793">
    <property type="component" value="Unassembled WGS sequence"/>
</dbReference>
<evidence type="ECO:0000256" key="1">
    <source>
        <dbReference type="ARBA" id="ARBA00009196"/>
    </source>
</evidence>
<evidence type="ECO:0000313" key="13">
    <source>
        <dbReference type="EMBL" id="MFC0675356.1"/>
    </source>
</evidence>